<organism evidence="1 2">
    <name type="scientific">Staphylococcus capitis</name>
    <dbReference type="NCBI Taxonomy" id="29388"/>
    <lineage>
        <taxon>Bacteria</taxon>
        <taxon>Bacillati</taxon>
        <taxon>Bacillota</taxon>
        <taxon>Bacilli</taxon>
        <taxon>Bacillales</taxon>
        <taxon>Staphylococcaceae</taxon>
        <taxon>Staphylococcus</taxon>
    </lineage>
</organism>
<evidence type="ECO:0008006" key="3">
    <source>
        <dbReference type="Google" id="ProtNLM"/>
    </source>
</evidence>
<sequence length="187" mass="21849">MEYSIAKKHCREVLKGVYHKGNEVKGTDSKRLLACEIDNINFKELIVNINNDEVVEGNYPITDNLFLDYPSIVLNLDIETIKSLKRVVHCIKQLGYKYIQLVKKDDYWYVETNDEKLEDKADMKGKIEYQLVKDVESEEQTRLFQTVYLLNALDFIIDTKEDTQLVMMLSPHVPIQFNNVAYGDNVY</sequence>
<keyword evidence="2" id="KW-1185">Reference proteome</keyword>
<name>A0ABX1STB3_STACP</name>
<dbReference type="RefSeq" id="WP_168992998.1">
    <property type="nucleotide sequence ID" value="NZ_JABBMI010000064.1"/>
</dbReference>
<accession>A0ABX1STB3</accession>
<dbReference type="Proteomes" id="UP000538955">
    <property type="component" value="Unassembled WGS sequence"/>
</dbReference>
<dbReference type="EMBL" id="JABBMI010000064">
    <property type="protein sequence ID" value="NMK54643.1"/>
    <property type="molecule type" value="Genomic_DNA"/>
</dbReference>
<gene>
    <name evidence="1" type="ORF">HHM24_07905</name>
</gene>
<protein>
    <recommendedName>
        <fullName evidence="3">Phage protein</fullName>
    </recommendedName>
</protein>
<evidence type="ECO:0000313" key="2">
    <source>
        <dbReference type="Proteomes" id="UP000538955"/>
    </source>
</evidence>
<comment type="caution">
    <text evidence="1">The sequence shown here is derived from an EMBL/GenBank/DDBJ whole genome shotgun (WGS) entry which is preliminary data.</text>
</comment>
<dbReference type="Gene3D" id="3.70.10.10">
    <property type="match status" value="1"/>
</dbReference>
<evidence type="ECO:0000313" key="1">
    <source>
        <dbReference type="EMBL" id="NMK54643.1"/>
    </source>
</evidence>
<proteinExistence type="predicted"/>
<reference evidence="1 2" key="1">
    <citation type="submission" date="2020-04" db="EMBL/GenBank/DDBJ databases">
        <title>The Epidemiology and Molecular Characteristics of Linezolid-Resistant Staphylococcus capitis in Huashan Hospital, Shanghai.</title>
        <authorList>
            <person name="Ding L."/>
            <person name="Li P."/>
            <person name="Yang Y."/>
            <person name="Lin D."/>
            <person name="Xu X."/>
        </authorList>
    </citation>
    <scope>NUCLEOTIDE SEQUENCE [LARGE SCALE GENOMIC DNA]</scope>
    <source>
        <strain evidence="1 2">17-84</strain>
    </source>
</reference>